<gene>
    <name evidence="3" type="ORF">RNJ44_01534</name>
</gene>
<feature type="compositionally biased region" description="Basic and acidic residues" evidence="1">
    <location>
        <begin position="160"/>
        <end position="179"/>
    </location>
</feature>
<comment type="caution">
    <text evidence="3">The sequence shown here is derived from an EMBL/GenBank/DDBJ whole genome shotgun (WGS) entry which is preliminary data.</text>
</comment>
<evidence type="ECO:0000313" key="3">
    <source>
        <dbReference type="EMBL" id="KAL3230171.1"/>
    </source>
</evidence>
<dbReference type="Pfam" id="PF04194">
    <property type="entry name" value="PDCD2_C"/>
    <property type="match status" value="1"/>
</dbReference>
<feature type="domain" description="Programmed cell death protein 2 C-terminal" evidence="2">
    <location>
        <begin position="304"/>
        <end position="413"/>
    </location>
</feature>
<dbReference type="PANTHER" id="PTHR47524">
    <property type="entry name" value="20S RRNA ACCUMULATION PROTEIN 4"/>
    <property type="match status" value="1"/>
</dbReference>
<evidence type="ECO:0000256" key="1">
    <source>
        <dbReference type="SAM" id="MobiDB-lite"/>
    </source>
</evidence>
<accession>A0ABR4NQ81</accession>
<proteinExistence type="predicted"/>
<evidence type="ECO:0000313" key="4">
    <source>
        <dbReference type="Proteomes" id="UP001623330"/>
    </source>
</evidence>
<feature type="region of interest" description="Disordered" evidence="1">
    <location>
        <begin position="160"/>
        <end position="235"/>
    </location>
</feature>
<feature type="compositionally biased region" description="Basic and acidic residues" evidence="1">
    <location>
        <begin position="224"/>
        <end position="235"/>
    </location>
</feature>
<dbReference type="InterPro" id="IPR007320">
    <property type="entry name" value="PDCD2_C"/>
</dbReference>
<evidence type="ECO:0000259" key="2">
    <source>
        <dbReference type="Pfam" id="PF04194"/>
    </source>
</evidence>
<name>A0ABR4NQ81_9SACH</name>
<keyword evidence="4" id="KW-1185">Reference proteome</keyword>
<dbReference type="PANTHER" id="PTHR47524:SF1">
    <property type="entry name" value="20S RRNA ACCUMULATION PROTEIN 4"/>
    <property type="match status" value="1"/>
</dbReference>
<feature type="compositionally biased region" description="Polar residues" evidence="1">
    <location>
        <begin position="181"/>
        <end position="200"/>
    </location>
</feature>
<dbReference type="Proteomes" id="UP001623330">
    <property type="component" value="Unassembled WGS sequence"/>
</dbReference>
<organism evidence="3 4">
    <name type="scientific">Nakaseomyces bracarensis</name>
    <dbReference type="NCBI Taxonomy" id="273131"/>
    <lineage>
        <taxon>Eukaryota</taxon>
        <taxon>Fungi</taxon>
        <taxon>Dikarya</taxon>
        <taxon>Ascomycota</taxon>
        <taxon>Saccharomycotina</taxon>
        <taxon>Saccharomycetes</taxon>
        <taxon>Saccharomycetales</taxon>
        <taxon>Saccharomycetaceae</taxon>
        <taxon>Nakaseomyces</taxon>
    </lineage>
</organism>
<dbReference type="EMBL" id="JBEVYD010000010">
    <property type="protein sequence ID" value="KAL3230171.1"/>
    <property type="molecule type" value="Genomic_DNA"/>
</dbReference>
<feature type="compositionally biased region" description="Basic and acidic residues" evidence="1">
    <location>
        <begin position="201"/>
        <end position="216"/>
    </location>
</feature>
<sequence length="415" mass="47410">MSDTEHSAFEEDNYNSKHSDVYLALVDTPVKVDDELNIEDTFIGGEPLWLDENSIPSEELLTCGSCKKKDNFKLLLQAFSPLDVDQVSDIQTKLGLKEISSVNPDDDRVLYVFICTKCQRKPNSIRCIRGVKKNVPQTDNTFSAKLDAVSEGKDFKINPFDLKKTEDSNPLENNKKEESNPFGSNPFNSQNSDNPFNSFKKNSEGEEQQKTPEKSAKAIQKAAQSEHDSKEDKQYDESKAFKNYLLYVEEESFKNKKPDHLKLPKNLKIDKEALDLTGTDEEDLTKNPIKVDPRTEKLSKFLDDDTFQKFQEIVAYNPHQVLRYDLGGKPLLYADTKVDLVSTIPNPSFNPSSKRVFEMQLMPKMIMDLEDTTSIKGGMEWGTILIFTDIQNYIPNYDDNDVGYVEECVRVQWES</sequence>
<reference evidence="3 4" key="1">
    <citation type="submission" date="2024-05" db="EMBL/GenBank/DDBJ databases">
        <title>Long read based assembly of the Candida bracarensis genome reveals expanded adhesin content.</title>
        <authorList>
            <person name="Marcet-Houben M."/>
            <person name="Ksiezopolska E."/>
            <person name="Gabaldon T."/>
        </authorList>
    </citation>
    <scope>NUCLEOTIDE SEQUENCE [LARGE SCALE GENOMIC DNA]</scope>
    <source>
        <strain evidence="3 4">CBM6</strain>
    </source>
</reference>
<protein>
    <recommendedName>
        <fullName evidence="2">Programmed cell death protein 2 C-terminal domain-containing protein</fullName>
    </recommendedName>
</protein>